<gene>
    <name evidence="1" type="ordered locus">NE0231</name>
</gene>
<dbReference type="Proteomes" id="UP000001416">
    <property type="component" value="Chromosome"/>
</dbReference>
<keyword evidence="2" id="KW-1185">Reference proteome</keyword>
<dbReference type="RefSeq" id="WP_011110876.1">
    <property type="nucleotide sequence ID" value="NC_004757.1"/>
</dbReference>
<protein>
    <submittedName>
        <fullName evidence="1">Uncharacterized protein</fullName>
    </submittedName>
</protein>
<proteinExistence type="predicted"/>
<dbReference type="KEGG" id="neu:NE0231"/>
<dbReference type="GeneID" id="87103439"/>
<evidence type="ECO:0000313" key="2">
    <source>
        <dbReference type="Proteomes" id="UP000001416"/>
    </source>
</evidence>
<sequence length="209" mass="23401">MTMIKKIETELLAAKATLSEISGRFKEFSDTQARLSADGDLLGLARLNKEHTGLEDSLLAADDTVRALESRLSVLRQAEYRPQFDKAHKTHLGAVQAETKAAEKLLAAIDAVFSAATDMQNLSDEVAATYHAARDLHNRAGLDHELRWPAPDGQIPIKISDRMNSLRDELVRTIRLYEDRLPQSQSLEGLRIIEQQQEELVRNSGRGFR</sequence>
<dbReference type="AlphaFoldDB" id="Q82XM6"/>
<dbReference type="EMBL" id="AL954747">
    <property type="protein sequence ID" value="CAD84142.1"/>
    <property type="molecule type" value="Genomic_DNA"/>
</dbReference>
<dbReference type="SMR" id="Q82XM6"/>
<dbReference type="HOGENOM" id="CLU_1314325_0_0_4"/>
<organism evidence="1 2">
    <name type="scientific">Nitrosomonas europaea (strain ATCC 19718 / CIP 103999 / KCTC 2705 / NBRC 14298)</name>
    <dbReference type="NCBI Taxonomy" id="228410"/>
    <lineage>
        <taxon>Bacteria</taxon>
        <taxon>Pseudomonadati</taxon>
        <taxon>Pseudomonadota</taxon>
        <taxon>Betaproteobacteria</taxon>
        <taxon>Nitrosomonadales</taxon>
        <taxon>Nitrosomonadaceae</taxon>
        <taxon>Nitrosomonas</taxon>
    </lineage>
</organism>
<evidence type="ECO:0000313" key="1">
    <source>
        <dbReference type="EMBL" id="CAD84142.1"/>
    </source>
</evidence>
<accession>Q82XM6</accession>
<name>Q82XM6_NITEU</name>
<reference evidence="1 2" key="1">
    <citation type="journal article" date="2003" name="J. Bacteriol.">
        <title>Complete genome sequence of the ammonia-oxidizing bacterium and obligate chemolithoautotroph Nitrosomonas europaea.</title>
        <authorList>
            <person name="Chain P."/>
            <person name="Lamerdin J."/>
            <person name="Larimer F."/>
            <person name="Regala W."/>
            <person name="Land M."/>
            <person name="Hauser L."/>
            <person name="Hooper A."/>
            <person name="Klotz M."/>
            <person name="Norton J."/>
            <person name="Sayavedra-Soto L."/>
            <person name="Arciero D."/>
            <person name="Hommes N."/>
            <person name="Whittaker M."/>
            <person name="Arp D."/>
        </authorList>
    </citation>
    <scope>NUCLEOTIDE SEQUENCE [LARGE SCALE GENOMIC DNA]</scope>
    <source>
        <strain evidence="2">ATCC 19718 / CIP 103999 / KCTC 2705 / NBRC 14298</strain>
    </source>
</reference>